<dbReference type="SMART" id="SM00866">
    <property type="entry name" value="UTRA"/>
    <property type="match status" value="1"/>
</dbReference>
<dbReference type="EMBL" id="FONW01000002">
    <property type="protein sequence ID" value="SFE92211.1"/>
    <property type="molecule type" value="Genomic_DNA"/>
</dbReference>
<evidence type="ECO:0000256" key="1">
    <source>
        <dbReference type="ARBA" id="ARBA00023015"/>
    </source>
</evidence>
<dbReference type="GO" id="GO:0003677">
    <property type="term" value="F:DNA binding"/>
    <property type="evidence" value="ECO:0007669"/>
    <property type="project" value="UniProtKB-KW"/>
</dbReference>
<dbReference type="InterPro" id="IPR036390">
    <property type="entry name" value="WH_DNA-bd_sf"/>
</dbReference>
<name>A0A1I2EIG4_9BACT</name>
<reference evidence="6 8" key="2">
    <citation type="submission" date="2019-03" db="EMBL/GenBank/DDBJ databases">
        <title>Freshwater and sediment microbial communities from various areas in North America, analyzing microbe dynamics in response to fracking.</title>
        <authorList>
            <person name="Lamendella R."/>
        </authorList>
    </citation>
    <scope>NUCLEOTIDE SEQUENCE [LARGE SCALE GENOMIC DNA]</scope>
    <source>
        <strain evidence="6 8">114D</strain>
    </source>
</reference>
<dbReference type="EMBL" id="SNWI01000001">
    <property type="protein sequence ID" value="TDO04749.1"/>
    <property type="molecule type" value="Genomic_DNA"/>
</dbReference>
<dbReference type="InterPro" id="IPR028978">
    <property type="entry name" value="Chorismate_lyase_/UTRA_dom_sf"/>
</dbReference>
<dbReference type="InterPro" id="IPR011663">
    <property type="entry name" value="UTRA"/>
</dbReference>
<dbReference type="Proteomes" id="UP000294848">
    <property type="component" value="Unassembled WGS sequence"/>
</dbReference>
<keyword evidence="7" id="KW-1185">Reference proteome</keyword>
<evidence type="ECO:0000313" key="6">
    <source>
        <dbReference type="EMBL" id="TDO04749.1"/>
    </source>
</evidence>
<dbReference type="PROSITE" id="PS50949">
    <property type="entry name" value="HTH_GNTR"/>
    <property type="match status" value="1"/>
</dbReference>
<dbReference type="PANTHER" id="PTHR44846:SF17">
    <property type="entry name" value="GNTR-FAMILY TRANSCRIPTIONAL REGULATOR"/>
    <property type="match status" value="1"/>
</dbReference>
<dbReference type="PRINTS" id="PR00035">
    <property type="entry name" value="HTHGNTR"/>
</dbReference>
<dbReference type="Pfam" id="PF00392">
    <property type="entry name" value="GntR"/>
    <property type="match status" value="1"/>
</dbReference>
<evidence type="ECO:0000313" key="8">
    <source>
        <dbReference type="Proteomes" id="UP000294848"/>
    </source>
</evidence>
<reference evidence="5 7" key="1">
    <citation type="submission" date="2016-10" db="EMBL/GenBank/DDBJ databases">
        <authorList>
            <person name="de Groot N.N."/>
        </authorList>
    </citation>
    <scope>NUCLEOTIDE SEQUENCE [LARGE SCALE GENOMIC DNA]</scope>
    <source>
        <strain evidence="5 7">CGMCC 1.9156</strain>
    </source>
</reference>
<dbReference type="GO" id="GO:0003700">
    <property type="term" value="F:DNA-binding transcription factor activity"/>
    <property type="evidence" value="ECO:0007669"/>
    <property type="project" value="InterPro"/>
</dbReference>
<dbReference type="PANTHER" id="PTHR44846">
    <property type="entry name" value="MANNOSYL-D-GLYCERATE TRANSPORT/METABOLISM SYSTEM REPRESSOR MNGR-RELATED"/>
    <property type="match status" value="1"/>
</dbReference>
<dbReference type="SUPFAM" id="SSF46785">
    <property type="entry name" value="Winged helix' DNA-binding domain"/>
    <property type="match status" value="1"/>
</dbReference>
<proteinExistence type="predicted"/>
<dbReference type="RefSeq" id="WP_093918783.1">
    <property type="nucleotide sequence ID" value="NZ_FONW01000002.1"/>
</dbReference>
<keyword evidence="1" id="KW-0805">Transcription regulation</keyword>
<protein>
    <submittedName>
        <fullName evidence="5 6">GntR family transcriptional regulator</fullName>
    </submittedName>
</protein>
<dbReference type="AlphaFoldDB" id="A0A1I2EIG4"/>
<evidence type="ECO:0000313" key="5">
    <source>
        <dbReference type="EMBL" id="SFE92211.1"/>
    </source>
</evidence>
<dbReference type="Gene3D" id="3.40.1410.10">
    <property type="entry name" value="Chorismate lyase-like"/>
    <property type="match status" value="1"/>
</dbReference>
<dbReference type="InterPro" id="IPR050679">
    <property type="entry name" value="Bact_HTH_transcr_reg"/>
</dbReference>
<accession>A0A1I2EIG4</accession>
<dbReference type="CDD" id="cd07377">
    <property type="entry name" value="WHTH_GntR"/>
    <property type="match status" value="1"/>
</dbReference>
<evidence type="ECO:0000313" key="7">
    <source>
        <dbReference type="Proteomes" id="UP000198964"/>
    </source>
</evidence>
<dbReference type="SMART" id="SM00345">
    <property type="entry name" value="HTH_GNTR"/>
    <property type="match status" value="1"/>
</dbReference>
<dbReference type="Gene3D" id="1.10.10.10">
    <property type="entry name" value="Winged helix-like DNA-binding domain superfamily/Winged helix DNA-binding domain"/>
    <property type="match status" value="1"/>
</dbReference>
<dbReference type="OrthoDB" id="9815017at2"/>
<organism evidence="5 7">
    <name type="scientific">Sunxiuqinia elliptica</name>
    <dbReference type="NCBI Taxonomy" id="655355"/>
    <lineage>
        <taxon>Bacteria</taxon>
        <taxon>Pseudomonadati</taxon>
        <taxon>Bacteroidota</taxon>
        <taxon>Bacteroidia</taxon>
        <taxon>Marinilabiliales</taxon>
        <taxon>Prolixibacteraceae</taxon>
        <taxon>Sunxiuqinia</taxon>
    </lineage>
</organism>
<keyword evidence="2" id="KW-0238">DNA-binding</keyword>
<sequence length="238" mass="27363">MSTNNKIPQYKKLYETLRRHIISGIYEEGSLLPSENELCAVHGVTRPTVRHALETLVQEGFIYKKQGKGSIVQKPPQDIGILSISGTSSAIGKQYLQTQILQKPKITAWPDPFSFELSEAEKDFGCVYIERLRFVNEQPIFYDINHIPNIRLSRFTSRTLENKSLFEVLRNNYQIEVKGGEQKLKAIRATAKIGKLLKLEEGAPVLYMERKLNTNREGFHIYSTIFFNSEKHTIFGHF</sequence>
<dbReference type="GO" id="GO:0045892">
    <property type="term" value="P:negative regulation of DNA-templated transcription"/>
    <property type="evidence" value="ECO:0007669"/>
    <property type="project" value="TreeGrafter"/>
</dbReference>
<evidence type="ECO:0000256" key="3">
    <source>
        <dbReference type="ARBA" id="ARBA00023163"/>
    </source>
</evidence>
<dbReference type="SUPFAM" id="SSF64288">
    <property type="entry name" value="Chorismate lyase-like"/>
    <property type="match status" value="1"/>
</dbReference>
<feature type="domain" description="HTH gntR-type" evidence="4">
    <location>
        <begin position="7"/>
        <end position="75"/>
    </location>
</feature>
<keyword evidence="3" id="KW-0804">Transcription</keyword>
<dbReference type="STRING" id="655355.SAMN05216283_10299"/>
<dbReference type="InterPro" id="IPR036388">
    <property type="entry name" value="WH-like_DNA-bd_sf"/>
</dbReference>
<dbReference type="InterPro" id="IPR000524">
    <property type="entry name" value="Tscrpt_reg_HTH_GntR"/>
</dbReference>
<gene>
    <name evidence="6" type="ORF">DET52_10197</name>
    <name evidence="5" type="ORF">SAMN05216283_10299</name>
</gene>
<evidence type="ECO:0000256" key="2">
    <source>
        <dbReference type="ARBA" id="ARBA00023125"/>
    </source>
</evidence>
<evidence type="ECO:0000259" key="4">
    <source>
        <dbReference type="PROSITE" id="PS50949"/>
    </source>
</evidence>
<dbReference type="Pfam" id="PF07702">
    <property type="entry name" value="UTRA"/>
    <property type="match status" value="1"/>
</dbReference>
<dbReference type="Proteomes" id="UP000198964">
    <property type="component" value="Unassembled WGS sequence"/>
</dbReference>